<evidence type="ECO:0000313" key="2">
    <source>
        <dbReference type="EMBL" id="GHO44219.1"/>
    </source>
</evidence>
<feature type="compositionally biased region" description="Basic and acidic residues" evidence="1">
    <location>
        <begin position="99"/>
        <end position="112"/>
    </location>
</feature>
<gene>
    <name evidence="2" type="ORF">KSX_23820</name>
</gene>
<comment type="caution">
    <text evidence="2">The sequence shown here is derived from an EMBL/GenBank/DDBJ whole genome shotgun (WGS) entry which is preliminary data.</text>
</comment>
<feature type="region of interest" description="Disordered" evidence="1">
    <location>
        <begin position="1"/>
        <end position="137"/>
    </location>
</feature>
<keyword evidence="3" id="KW-1185">Reference proteome</keyword>
<evidence type="ECO:0000256" key="1">
    <source>
        <dbReference type="SAM" id="MobiDB-lite"/>
    </source>
</evidence>
<dbReference type="RefSeq" id="WP_220193629.1">
    <property type="nucleotide sequence ID" value="NZ_BNJF01000001.1"/>
</dbReference>
<evidence type="ECO:0000313" key="3">
    <source>
        <dbReference type="Proteomes" id="UP000612362"/>
    </source>
</evidence>
<reference evidence="2" key="1">
    <citation type="submission" date="2020-10" db="EMBL/GenBank/DDBJ databases">
        <title>Taxonomic study of unclassified bacteria belonging to the class Ktedonobacteria.</title>
        <authorList>
            <person name="Yabe S."/>
            <person name="Wang C.M."/>
            <person name="Zheng Y."/>
            <person name="Sakai Y."/>
            <person name="Cavaletti L."/>
            <person name="Monciardini P."/>
            <person name="Donadio S."/>
        </authorList>
    </citation>
    <scope>NUCLEOTIDE SEQUENCE</scope>
    <source>
        <strain evidence="2">SOSP1-1</strain>
    </source>
</reference>
<sequence>MSEGNTTRKTGKHEQQAMLTQQVGAGHARDIGTAGGGTIPHNGTEDNDNEPNERVQFGKKGQEQSKQHTMSSSENKDTTEPQTGKSIGGSAPGDPRANTGDRDPHKTDRQETNQDITDPMTSRDPKHVKNKSHTQRD</sequence>
<feature type="compositionally biased region" description="Basic residues" evidence="1">
    <location>
        <begin position="128"/>
        <end position="137"/>
    </location>
</feature>
<proteinExistence type="predicted"/>
<dbReference type="Proteomes" id="UP000612362">
    <property type="component" value="Unassembled WGS sequence"/>
</dbReference>
<name>A0A8J3HUX5_9CHLR</name>
<protein>
    <submittedName>
        <fullName evidence="2">Uncharacterized protein</fullName>
    </submittedName>
</protein>
<organism evidence="2 3">
    <name type="scientific">Ktedonospora formicarum</name>
    <dbReference type="NCBI Taxonomy" id="2778364"/>
    <lineage>
        <taxon>Bacteria</taxon>
        <taxon>Bacillati</taxon>
        <taxon>Chloroflexota</taxon>
        <taxon>Ktedonobacteria</taxon>
        <taxon>Ktedonobacterales</taxon>
        <taxon>Ktedonobacteraceae</taxon>
        <taxon>Ktedonospora</taxon>
    </lineage>
</organism>
<accession>A0A8J3HUX5</accession>
<dbReference type="AlphaFoldDB" id="A0A8J3HUX5"/>
<dbReference type="EMBL" id="BNJF01000001">
    <property type="protein sequence ID" value="GHO44219.1"/>
    <property type="molecule type" value="Genomic_DNA"/>
</dbReference>